<reference evidence="2" key="1">
    <citation type="submission" date="2014-11" db="EMBL/GenBank/DDBJ databases">
        <authorList>
            <person name="Amaro Gonzalez C."/>
        </authorList>
    </citation>
    <scope>NUCLEOTIDE SEQUENCE</scope>
</reference>
<feature type="transmembrane region" description="Helical" evidence="1">
    <location>
        <begin position="6"/>
        <end position="26"/>
    </location>
</feature>
<evidence type="ECO:0000256" key="1">
    <source>
        <dbReference type="SAM" id="Phobius"/>
    </source>
</evidence>
<proteinExistence type="predicted"/>
<keyword evidence="1" id="KW-0472">Membrane</keyword>
<keyword evidence="1" id="KW-1133">Transmembrane helix</keyword>
<dbReference type="AlphaFoldDB" id="A0A0E9SFQ4"/>
<keyword evidence="1" id="KW-0812">Transmembrane</keyword>
<evidence type="ECO:0000313" key="2">
    <source>
        <dbReference type="EMBL" id="JAH39510.1"/>
    </source>
</evidence>
<organism evidence="2">
    <name type="scientific">Anguilla anguilla</name>
    <name type="common">European freshwater eel</name>
    <name type="synonym">Muraena anguilla</name>
    <dbReference type="NCBI Taxonomy" id="7936"/>
    <lineage>
        <taxon>Eukaryota</taxon>
        <taxon>Metazoa</taxon>
        <taxon>Chordata</taxon>
        <taxon>Craniata</taxon>
        <taxon>Vertebrata</taxon>
        <taxon>Euteleostomi</taxon>
        <taxon>Actinopterygii</taxon>
        <taxon>Neopterygii</taxon>
        <taxon>Teleostei</taxon>
        <taxon>Anguilliformes</taxon>
        <taxon>Anguillidae</taxon>
        <taxon>Anguilla</taxon>
    </lineage>
</organism>
<dbReference type="EMBL" id="GBXM01069067">
    <property type="protein sequence ID" value="JAH39510.1"/>
    <property type="molecule type" value="Transcribed_RNA"/>
</dbReference>
<protein>
    <submittedName>
        <fullName evidence="2">Uncharacterized protein</fullName>
    </submittedName>
</protein>
<feature type="transmembrane region" description="Helical" evidence="1">
    <location>
        <begin position="38"/>
        <end position="59"/>
    </location>
</feature>
<reference evidence="2" key="2">
    <citation type="journal article" date="2015" name="Fish Shellfish Immunol.">
        <title>Early steps in the European eel (Anguilla anguilla)-Vibrio vulnificus interaction in the gills: Role of the RtxA13 toxin.</title>
        <authorList>
            <person name="Callol A."/>
            <person name="Pajuelo D."/>
            <person name="Ebbesson L."/>
            <person name="Teles M."/>
            <person name="MacKenzie S."/>
            <person name="Amaro C."/>
        </authorList>
    </citation>
    <scope>NUCLEOTIDE SEQUENCE</scope>
</reference>
<name>A0A0E9SFQ4_ANGAN</name>
<accession>A0A0E9SFQ4</accession>
<sequence length="61" mass="7044">MLCQACNAVIFSSCCFRGLFCLYFLSSTSQRKFSLINSLCFSECLWLCFPALLELTFWFSC</sequence>